<dbReference type="InterPro" id="IPR020569">
    <property type="entry name" value="UPF0029_Impact_CS"/>
</dbReference>
<feature type="domain" description="Impact N-terminal" evidence="2">
    <location>
        <begin position="18"/>
        <end position="123"/>
    </location>
</feature>
<dbReference type="EMBL" id="UHFF01000002">
    <property type="protein sequence ID" value="SUN47825.1"/>
    <property type="molecule type" value="Genomic_DNA"/>
</dbReference>
<dbReference type="InterPro" id="IPR001498">
    <property type="entry name" value="Impact_N"/>
</dbReference>
<evidence type="ECO:0000256" key="1">
    <source>
        <dbReference type="ARBA" id="ARBA00007665"/>
    </source>
</evidence>
<dbReference type="InterPro" id="IPR023582">
    <property type="entry name" value="Impact"/>
</dbReference>
<dbReference type="Pfam" id="PF01205">
    <property type="entry name" value="Impact_N"/>
    <property type="match status" value="1"/>
</dbReference>
<accession>A0A380JS28</accession>
<evidence type="ECO:0000313" key="3">
    <source>
        <dbReference type="EMBL" id="SUN47825.1"/>
    </source>
</evidence>
<dbReference type="Gene3D" id="3.30.230.30">
    <property type="entry name" value="Impact, N-terminal domain"/>
    <property type="match status" value="1"/>
</dbReference>
<dbReference type="PROSITE" id="PS00910">
    <property type="entry name" value="UPF0029"/>
    <property type="match status" value="1"/>
</dbReference>
<comment type="similarity">
    <text evidence="1">Belongs to the IMPACT family.</text>
</comment>
<dbReference type="InterPro" id="IPR015796">
    <property type="entry name" value="Impact_YigZ-like"/>
</dbReference>
<dbReference type="NCBIfam" id="TIGR00257">
    <property type="entry name" value="IMPACT_YIGZ"/>
    <property type="match status" value="1"/>
</dbReference>
<protein>
    <submittedName>
        <fullName evidence="3">Xaa-Pro dipeptidase</fullName>
    </submittedName>
</protein>
<proteinExistence type="inferred from homology"/>
<evidence type="ECO:0000259" key="2">
    <source>
        <dbReference type="Pfam" id="PF01205"/>
    </source>
</evidence>
<name>A0A380JS28_9STRE</name>
<dbReference type="GO" id="GO:0006446">
    <property type="term" value="P:regulation of translational initiation"/>
    <property type="evidence" value="ECO:0007669"/>
    <property type="project" value="TreeGrafter"/>
</dbReference>
<evidence type="ECO:0000313" key="4">
    <source>
        <dbReference type="Proteomes" id="UP000254461"/>
    </source>
</evidence>
<dbReference type="PANTHER" id="PTHR16301">
    <property type="entry name" value="IMPACT-RELATED"/>
    <property type="match status" value="1"/>
</dbReference>
<dbReference type="PANTHER" id="PTHR16301:SF20">
    <property type="entry name" value="IMPACT FAMILY MEMBER YIGZ"/>
    <property type="match status" value="1"/>
</dbReference>
<reference evidence="3 4" key="1">
    <citation type="submission" date="2018-06" db="EMBL/GenBank/DDBJ databases">
        <authorList>
            <consortium name="Pathogen Informatics"/>
            <person name="Doyle S."/>
        </authorList>
    </citation>
    <scope>NUCLEOTIDE SEQUENCE [LARGE SCALE GENOMIC DNA]</scope>
    <source>
        <strain evidence="3 4">NCTC12092</strain>
    </source>
</reference>
<dbReference type="InterPro" id="IPR020568">
    <property type="entry name" value="Ribosomal_Su5_D2-typ_SF"/>
</dbReference>
<dbReference type="InterPro" id="IPR036956">
    <property type="entry name" value="Impact_N_sf"/>
</dbReference>
<gene>
    <name evidence="3" type="primary">yigZ</name>
    <name evidence="3" type="ORF">NCTC12092_01567</name>
</gene>
<dbReference type="GO" id="GO:0005737">
    <property type="term" value="C:cytoplasm"/>
    <property type="evidence" value="ECO:0007669"/>
    <property type="project" value="TreeGrafter"/>
</dbReference>
<dbReference type="Proteomes" id="UP000254461">
    <property type="component" value="Unassembled WGS sequence"/>
</dbReference>
<dbReference type="SUPFAM" id="SSF54211">
    <property type="entry name" value="Ribosomal protein S5 domain 2-like"/>
    <property type="match status" value="1"/>
</dbReference>
<dbReference type="AlphaFoldDB" id="A0A380JS28"/>
<sequence length="213" mass="23796">MEDYKTIMTDGLFEESIKKSRFICQIKRVYTEEEARAFIADIKKKHYKANHSCSAMIIGDKGQTKRSSDDGEPSGTAGIPMLSVLERQELTNLVAVVTRYFGGIKLGAGGLIRAYSGVIAAAIQALKVVEVKKQTGLAISLTYPQYQIYPNFLEQEGLIEMNTEFSDVVKTAIYFDPECLDSISKALIEHYHGKVFFEEIESQRIEVPVLPAD</sequence>
<organism evidence="3 4">
    <name type="scientific">Streptococcus equi subsp. equi</name>
    <dbReference type="NCBI Taxonomy" id="148942"/>
    <lineage>
        <taxon>Bacteria</taxon>
        <taxon>Bacillati</taxon>
        <taxon>Bacillota</taxon>
        <taxon>Bacilli</taxon>
        <taxon>Lactobacillales</taxon>
        <taxon>Streptococcaceae</taxon>
        <taxon>Streptococcus</taxon>
    </lineage>
</organism>
<dbReference type="RefSeq" id="WP_115251238.1">
    <property type="nucleotide sequence ID" value="NZ_UHFF01000002.1"/>
</dbReference>